<gene>
    <name evidence="1" type="ORF">GCM10009544_16900</name>
</gene>
<dbReference type="Proteomes" id="UP001499895">
    <property type="component" value="Unassembled WGS sequence"/>
</dbReference>
<dbReference type="EMBL" id="BAAAHB010000012">
    <property type="protein sequence ID" value="GAA0454772.1"/>
    <property type="molecule type" value="Genomic_DNA"/>
</dbReference>
<protein>
    <submittedName>
        <fullName evidence="1">Uncharacterized protein</fullName>
    </submittedName>
</protein>
<accession>A0ABN0ZQ00</accession>
<dbReference type="Gene3D" id="2.130.10.10">
    <property type="entry name" value="YVTN repeat-like/Quinoprotein amine dehydrogenase"/>
    <property type="match status" value="1"/>
</dbReference>
<reference evidence="1 2" key="1">
    <citation type="journal article" date="2019" name="Int. J. Syst. Evol. Microbiol.">
        <title>The Global Catalogue of Microorganisms (GCM) 10K type strain sequencing project: providing services to taxonomists for standard genome sequencing and annotation.</title>
        <authorList>
            <consortium name="The Broad Institute Genomics Platform"/>
            <consortium name="The Broad Institute Genome Sequencing Center for Infectious Disease"/>
            <person name="Wu L."/>
            <person name="Ma J."/>
        </authorList>
    </citation>
    <scope>NUCLEOTIDE SEQUENCE [LARGE SCALE GENOMIC DNA]</scope>
    <source>
        <strain evidence="1 2">JCM 10649</strain>
    </source>
</reference>
<proteinExistence type="predicted"/>
<comment type="caution">
    <text evidence="1">The sequence shown here is derived from an EMBL/GenBank/DDBJ whole genome shotgun (WGS) entry which is preliminary data.</text>
</comment>
<dbReference type="InterPro" id="IPR015943">
    <property type="entry name" value="WD40/YVTN_repeat-like_dom_sf"/>
</dbReference>
<name>A0ABN0ZQ00_9ACTN</name>
<dbReference type="RefSeq" id="WP_344088149.1">
    <property type="nucleotide sequence ID" value="NZ_BAAAHB010000012.1"/>
</dbReference>
<evidence type="ECO:0000313" key="1">
    <source>
        <dbReference type="EMBL" id="GAA0454772.1"/>
    </source>
</evidence>
<sequence length="848" mass="92221">MPDRTPSGSVRYIWAVNNTMLDWEPGLAWRVSLLNTHRIPVTARLKIQVPLLHTVIDLLTGDRVTVLGGEFTADLRTVPARVYAVVPLVHGPLPTASADAFGPHVRDIAVSSGGRTALLNTFAWDHNLYVLDLATGRVDRRRRIGHFFAFAPTAWSRGFAAQGFDMHSAEGYHLYLLAEDGTVRRRFALFGLPKKATDWARAEVGFDNALNSFAVAPDGSWVAAGGDLGLALWNNSDSESSERWAHQWWADRRGPLRLLAVDEATLVAFSQNTITGLSAVNGTTLWSITVTDSGVFGGGTVSGDRGTVIIPSNAAGGRLYVIRGGALANTIATPAEEVSVSDDGSFIAVTSRAQLKVFDADGGLLWTYTGDDLLSRPRVSPDGTRVAVGSELGTLVVLDRDGTVLAAPDLRALPVPAWLPDGDLLAATWIGTVVRYDTGMRPRWQSRLAPTETDIRPTLLAPDPTPVVRRTGWGNAVHPPLALTPNLIKDTHALISAELIGAELTKPPSLIDLRAQNPVETLYDGRADPPAAPWLPWALVNLVDSGYYGKFLLTVDTFRTQVELTGITFAEDPAHPGSWLRDVRLQWWEAEKEVWHDGPMLLSDEALHSHPIQPPLRAARFRFTTTGGAGWPAGNIRLGELVLHGRPLGSSHRDVLARRGRAVLFDERTEDLRASFEHAHNPRFGFQRGGAFSGGTSLRMSGPGQANPARMGATFGHTIPDWDFEIREHPEPGQYRYFQFAWKATSLETTGMSVRIGVAWPSPSVVVSIGDVTWLPDSVLVEHCVPGDRPVEWTTVRVDLWALTGGRLPRVTSMSLLSNGGGALFDQLLLGRTPEDLPGPTRPTDSQT</sequence>
<evidence type="ECO:0000313" key="2">
    <source>
        <dbReference type="Proteomes" id="UP001499895"/>
    </source>
</evidence>
<organism evidence="1 2">
    <name type="scientific">Streptomyces stramineus</name>
    <dbReference type="NCBI Taxonomy" id="173861"/>
    <lineage>
        <taxon>Bacteria</taxon>
        <taxon>Bacillati</taxon>
        <taxon>Actinomycetota</taxon>
        <taxon>Actinomycetes</taxon>
        <taxon>Kitasatosporales</taxon>
        <taxon>Streptomycetaceae</taxon>
        <taxon>Streptomyces</taxon>
    </lineage>
</organism>
<dbReference type="SUPFAM" id="SSF69322">
    <property type="entry name" value="Tricorn protease domain 2"/>
    <property type="match status" value="1"/>
</dbReference>
<keyword evidence="2" id="KW-1185">Reference proteome</keyword>